<dbReference type="AlphaFoldDB" id="A0A517D6D2"/>
<evidence type="ECO:0000313" key="2">
    <source>
        <dbReference type="EMBL" id="QDR72918.1"/>
    </source>
</evidence>
<proteinExistence type="predicted"/>
<gene>
    <name evidence="2" type="ORF">FOD75_07505</name>
</gene>
<feature type="region of interest" description="Disordered" evidence="1">
    <location>
        <begin position="74"/>
        <end position="112"/>
    </location>
</feature>
<evidence type="ECO:0000313" key="3">
    <source>
        <dbReference type="Proteomes" id="UP000316394"/>
    </source>
</evidence>
<name>A0A517D6D2_LIMRT</name>
<dbReference type="RefSeq" id="WP_144227321.1">
    <property type="nucleotide sequence ID" value="NZ_CP041676.1"/>
</dbReference>
<organism evidence="2 3">
    <name type="scientific">Limosilactobacillus reuteri</name>
    <name type="common">Lactobacillus reuteri</name>
    <dbReference type="NCBI Taxonomy" id="1598"/>
    <lineage>
        <taxon>Bacteria</taxon>
        <taxon>Bacillati</taxon>
        <taxon>Bacillota</taxon>
        <taxon>Bacilli</taxon>
        <taxon>Lactobacillales</taxon>
        <taxon>Lactobacillaceae</taxon>
        <taxon>Limosilactobacillus</taxon>
    </lineage>
</organism>
<reference evidence="2 3" key="1">
    <citation type="submission" date="2019-07" db="EMBL/GenBank/DDBJ databases">
        <title>Gastrointestinal microbiota of Peromyscus leucopus, the white-footed mouse.</title>
        <authorList>
            <person name="Milovic A."/>
            <person name="Bassam K."/>
            <person name="Barbour A.G."/>
        </authorList>
    </citation>
    <scope>NUCLEOTIDE SEQUENCE [LARGE SCALE GENOMIC DNA]</scope>
    <source>
        <strain evidence="2 3">LL7</strain>
    </source>
</reference>
<evidence type="ECO:0000256" key="1">
    <source>
        <dbReference type="SAM" id="MobiDB-lite"/>
    </source>
</evidence>
<dbReference type="Pfam" id="PF14265">
    <property type="entry name" value="DUF4355"/>
    <property type="match status" value="1"/>
</dbReference>
<feature type="compositionally biased region" description="Basic and acidic residues" evidence="1">
    <location>
        <begin position="79"/>
        <end position="88"/>
    </location>
</feature>
<feature type="region of interest" description="Disordered" evidence="1">
    <location>
        <begin position="178"/>
        <end position="219"/>
    </location>
</feature>
<accession>A0A517D6D2</accession>
<feature type="compositionally biased region" description="Basic and acidic residues" evidence="1">
    <location>
        <begin position="94"/>
        <end position="112"/>
    </location>
</feature>
<dbReference type="InterPro" id="IPR025580">
    <property type="entry name" value="Gp46"/>
</dbReference>
<sequence length="219" mass="24752">MEKVKFYSNLLKLNLQRFADEGQGEGGDNGATDTGNEDANTGNDPDEQNKPFMTFNTQSELDSYFDKKLSKALGTARSNWEKEQDDKTKKAKDLKKMSPEERQEYDLKQREQALTDREAEITKRENKSKLATQLINDGLPAELVDVFDDVLADEDEMSKTYQSVSDVFRTAVHDAVEKRLAQSARPPKSANSNPKQKSAGELFAEKANNANKSKDDFWK</sequence>
<dbReference type="Proteomes" id="UP000316394">
    <property type="component" value="Chromosome"/>
</dbReference>
<feature type="region of interest" description="Disordered" evidence="1">
    <location>
        <begin position="19"/>
        <end position="53"/>
    </location>
</feature>
<protein>
    <submittedName>
        <fullName evidence="2">DUF4355 domain-containing protein</fullName>
    </submittedName>
</protein>
<feature type="compositionally biased region" description="Polar residues" evidence="1">
    <location>
        <begin position="31"/>
        <end position="43"/>
    </location>
</feature>
<dbReference type="EMBL" id="CP041676">
    <property type="protein sequence ID" value="QDR72918.1"/>
    <property type="molecule type" value="Genomic_DNA"/>
</dbReference>